<feature type="transmembrane region" description="Helical" evidence="9">
    <location>
        <begin position="180"/>
        <end position="198"/>
    </location>
</feature>
<evidence type="ECO:0000259" key="11">
    <source>
        <dbReference type="Pfam" id="PF05425"/>
    </source>
</evidence>
<evidence type="ECO:0000313" key="12">
    <source>
        <dbReference type="EMBL" id="MXN66595.1"/>
    </source>
</evidence>
<feature type="domain" description="CopC" evidence="10">
    <location>
        <begin position="31"/>
        <end position="121"/>
    </location>
</feature>
<organism evidence="12 13">
    <name type="scientific">Stappia sediminis</name>
    <dbReference type="NCBI Taxonomy" id="2692190"/>
    <lineage>
        <taxon>Bacteria</taxon>
        <taxon>Pseudomonadati</taxon>
        <taxon>Pseudomonadota</taxon>
        <taxon>Alphaproteobacteria</taxon>
        <taxon>Hyphomicrobiales</taxon>
        <taxon>Stappiaceae</taxon>
        <taxon>Stappia</taxon>
    </lineage>
</organism>
<evidence type="ECO:0000256" key="9">
    <source>
        <dbReference type="SAM" id="Phobius"/>
    </source>
</evidence>
<feature type="transmembrane region" description="Helical" evidence="9">
    <location>
        <begin position="218"/>
        <end position="243"/>
    </location>
</feature>
<feature type="transmembrane region" description="Helical" evidence="9">
    <location>
        <begin position="148"/>
        <end position="168"/>
    </location>
</feature>
<evidence type="ECO:0000256" key="5">
    <source>
        <dbReference type="ARBA" id="ARBA00022729"/>
    </source>
</evidence>
<feature type="transmembrane region" description="Helical" evidence="9">
    <location>
        <begin position="250"/>
        <end position="273"/>
    </location>
</feature>
<dbReference type="PANTHER" id="PTHR34820">
    <property type="entry name" value="INNER MEMBRANE PROTEIN YEBZ"/>
    <property type="match status" value="1"/>
</dbReference>
<dbReference type="InterPro" id="IPR014755">
    <property type="entry name" value="Cu-Rt/internalin_Ig-like"/>
</dbReference>
<keyword evidence="2" id="KW-1003">Cell membrane</keyword>
<dbReference type="RefSeq" id="WP_160776849.1">
    <property type="nucleotide sequence ID" value="NZ_WUMV01000008.1"/>
</dbReference>
<feature type="transmembrane region" description="Helical" evidence="9">
    <location>
        <begin position="394"/>
        <end position="415"/>
    </location>
</feature>
<protein>
    <recommendedName>
        <fullName evidence="14">Copper transport protein</fullName>
    </recommendedName>
</protein>
<evidence type="ECO:0000256" key="4">
    <source>
        <dbReference type="ARBA" id="ARBA00022723"/>
    </source>
</evidence>
<dbReference type="GO" id="GO:0005886">
    <property type="term" value="C:plasma membrane"/>
    <property type="evidence" value="ECO:0007669"/>
    <property type="project" value="UniProtKB-SubCell"/>
</dbReference>
<evidence type="ECO:0000256" key="6">
    <source>
        <dbReference type="ARBA" id="ARBA00022989"/>
    </source>
</evidence>
<dbReference type="GO" id="GO:0042597">
    <property type="term" value="C:periplasmic space"/>
    <property type="evidence" value="ECO:0007669"/>
    <property type="project" value="InterPro"/>
</dbReference>
<comment type="caution">
    <text evidence="12">The sequence shown here is derived from an EMBL/GenBank/DDBJ whole genome shotgun (WGS) entry which is preliminary data.</text>
</comment>
<accession>A0A7X3LWZ8</accession>
<dbReference type="PANTHER" id="PTHR34820:SF4">
    <property type="entry name" value="INNER MEMBRANE PROTEIN YEBZ"/>
    <property type="match status" value="1"/>
</dbReference>
<evidence type="ECO:0000259" key="10">
    <source>
        <dbReference type="Pfam" id="PF04234"/>
    </source>
</evidence>
<comment type="subcellular location">
    <subcellularLocation>
        <location evidence="1">Cell membrane</location>
        <topology evidence="1">Multi-pass membrane protein</topology>
    </subcellularLocation>
</comment>
<dbReference type="Pfam" id="PF05425">
    <property type="entry name" value="CopD"/>
    <property type="match status" value="1"/>
</dbReference>
<dbReference type="GO" id="GO:0046688">
    <property type="term" value="P:response to copper ion"/>
    <property type="evidence" value="ECO:0007669"/>
    <property type="project" value="InterPro"/>
</dbReference>
<keyword evidence="4" id="KW-0479">Metal-binding</keyword>
<reference evidence="12 13" key="1">
    <citation type="submission" date="2019-12" db="EMBL/GenBank/DDBJ databases">
        <authorList>
            <person name="Li M."/>
        </authorList>
    </citation>
    <scope>NUCLEOTIDE SEQUENCE [LARGE SCALE GENOMIC DNA]</scope>
    <source>
        <strain evidence="12 13">GBMRC 2046</strain>
    </source>
</reference>
<gene>
    <name evidence="12" type="ORF">GR183_16890</name>
</gene>
<proteinExistence type="predicted"/>
<evidence type="ECO:0000256" key="7">
    <source>
        <dbReference type="ARBA" id="ARBA00023008"/>
    </source>
</evidence>
<feature type="domain" description="Copper resistance protein D" evidence="11">
    <location>
        <begin position="315"/>
        <end position="413"/>
    </location>
</feature>
<feature type="transmembrane region" description="Helical" evidence="9">
    <location>
        <begin position="317"/>
        <end position="342"/>
    </location>
</feature>
<feature type="transmembrane region" description="Helical" evidence="9">
    <location>
        <begin position="354"/>
        <end position="374"/>
    </location>
</feature>
<dbReference type="GO" id="GO:0006825">
    <property type="term" value="P:copper ion transport"/>
    <property type="evidence" value="ECO:0007669"/>
    <property type="project" value="InterPro"/>
</dbReference>
<keyword evidence="8 9" id="KW-0472">Membrane</keyword>
<dbReference type="SUPFAM" id="SSF81296">
    <property type="entry name" value="E set domains"/>
    <property type="match status" value="1"/>
</dbReference>
<dbReference type="EMBL" id="WUMV01000008">
    <property type="protein sequence ID" value="MXN66595.1"/>
    <property type="molecule type" value="Genomic_DNA"/>
</dbReference>
<dbReference type="Pfam" id="PF04234">
    <property type="entry name" value="CopC"/>
    <property type="match status" value="1"/>
</dbReference>
<evidence type="ECO:0000313" key="13">
    <source>
        <dbReference type="Proteomes" id="UP000433101"/>
    </source>
</evidence>
<dbReference type="GO" id="GO:0005507">
    <property type="term" value="F:copper ion binding"/>
    <property type="evidence" value="ECO:0007669"/>
    <property type="project" value="InterPro"/>
</dbReference>
<keyword evidence="3 9" id="KW-0812">Transmembrane</keyword>
<keyword evidence="13" id="KW-1185">Reference proteome</keyword>
<evidence type="ECO:0008006" key="14">
    <source>
        <dbReference type="Google" id="ProtNLM"/>
    </source>
</evidence>
<feature type="transmembrane region" description="Helical" evidence="9">
    <location>
        <begin position="285"/>
        <end position="305"/>
    </location>
</feature>
<dbReference type="InterPro" id="IPR007348">
    <property type="entry name" value="CopC_dom"/>
</dbReference>
<dbReference type="InterPro" id="IPR014756">
    <property type="entry name" value="Ig_E-set"/>
</dbReference>
<dbReference type="Gene3D" id="2.60.40.1220">
    <property type="match status" value="1"/>
</dbReference>
<evidence type="ECO:0000256" key="2">
    <source>
        <dbReference type="ARBA" id="ARBA00022475"/>
    </source>
</evidence>
<keyword evidence="6 9" id="KW-1133">Transmembrane helix</keyword>
<keyword evidence="7" id="KW-0186">Copper</keyword>
<keyword evidence="5" id="KW-0732">Signal</keyword>
<dbReference type="AlphaFoldDB" id="A0A7X3LWZ8"/>
<evidence type="ECO:0000256" key="3">
    <source>
        <dbReference type="ARBA" id="ARBA00022692"/>
    </source>
</evidence>
<sequence length="537" mass="55763">MIFPRSLSQWTGLIVAALICVSLFASDTIAHSQLLTSTPSASEIVNERPGELRLTFNEPVSPASIKWFTPDGSEQAVSDARSDKNDLVVPVPDALERGTHLISYRVTSIDGHVVAGSFAFSLGEATTAPEARTSPANTPARLAAIGRFVLTLALTLGAGGAAFFSLVVRGMEMPVWPRKLALSGAVLAALAIPLNIGLQGLDLTGGTAAGLFSAAPYIAGFGSPFAPTAGLAFAASLLAITALGSGSSGFGLFAGLLAWLIAAASFAASGHAATADPQALMRPAIAIHAAAFLYWLGSLPGLLAIARTQPEHIDRLLSRFSLIAIPAVAFLFGTGIAISAVQVGAPEYLDTTDYGLILTLKIAAFLALVGLAGINRLVLTPDIARGEGSGARRLAASIRVELLLALAILIAASSFRLTPPPRAIMAADRAGASVHIHQDEGFGNITALPGRRGENRAILDLFAGNAEALTAREVTVSFSQAARGVEPIRIAATRGEGGLWFAEPLPLTVSGPWDVQIEVLINDFKELRLEGVLEIRP</sequence>
<evidence type="ECO:0000256" key="1">
    <source>
        <dbReference type="ARBA" id="ARBA00004651"/>
    </source>
</evidence>
<dbReference type="Proteomes" id="UP000433101">
    <property type="component" value="Unassembled WGS sequence"/>
</dbReference>
<evidence type="ECO:0000256" key="8">
    <source>
        <dbReference type="ARBA" id="ARBA00023136"/>
    </source>
</evidence>
<dbReference type="InterPro" id="IPR008457">
    <property type="entry name" value="Cu-R_CopD_dom"/>
</dbReference>
<name>A0A7X3LWZ8_9HYPH</name>
<dbReference type="InterPro" id="IPR032694">
    <property type="entry name" value="CopC/D"/>
</dbReference>